<dbReference type="Proteomes" id="UP000515683">
    <property type="component" value="Segment"/>
</dbReference>
<dbReference type="InterPro" id="IPR038553">
    <property type="entry name" value="T4-gp15_tss_sf"/>
</dbReference>
<dbReference type="Gene3D" id="3.30.2000.40">
    <property type="entry name" value="Myoviridae tail sheath stabiliser"/>
    <property type="match status" value="1"/>
</dbReference>
<dbReference type="InterPro" id="IPR031997">
    <property type="entry name" value="T4-gp15_tss"/>
</dbReference>
<protein>
    <submittedName>
        <fullName evidence="1">Tail sheath stabilization</fullName>
    </submittedName>
</protein>
<organism evidence="1 2">
    <name type="scientific">Synechococcus phage S-SCSM1</name>
    <dbReference type="NCBI Taxonomy" id="2588487"/>
    <lineage>
        <taxon>Viruses</taxon>
        <taxon>Duplodnaviria</taxon>
        <taxon>Heunggongvirae</taxon>
        <taxon>Uroviricota</taxon>
        <taxon>Caudoviricetes</taxon>
        <taxon>Pantevenvirales</taxon>
        <taxon>Kyanoviridae</taxon>
        <taxon>Zhoulongquanvirus</taxon>
        <taxon>Zhoulongquanvirus esscess</taxon>
    </lineage>
</organism>
<dbReference type="EMBL" id="MK867354">
    <property type="protein sequence ID" value="QFG06280.1"/>
    <property type="molecule type" value="Genomic_DNA"/>
</dbReference>
<keyword evidence="2" id="KW-1185">Reference proteome</keyword>
<dbReference type="Pfam" id="PF16724">
    <property type="entry name" value="T4-gp15_tss"/>
    <property type="match status" value="1"/>
</dbReference>
<sequence>MFEYFYHEILRKTIIGFGTLFNDITIKTTDANNNIINTVKVPLAYAPQQKFLARLEQSEDLNKTTQITLPRMSFEFTGLQYDSSRKVTTTQKFMVPAASGDGTIKKAFMPVPYNMSFELNIYTKINDDALQIVEQILPYFQPQYNLTIELISEMDEKRDIPIVLEGISMDDQYEGNFDTRRALIYTLRFSAKTYLFGPVTADIGAKIIKKANVGYYASSTSGDKKNRDVTYSVEPKALEDLDNGVITTTSGNISKTDETISLQSITNIEEDSYIQINKEVIYVKQKSDSENKLLVRRAQNNTTATAHVSGTNVTEVDSADNALVELGDDFGFDGGFI</sequence>
<proteinExistence type="predicted"/>
<gene>
    <name evidence="1" type="ORF">SSCSM1_24</name>
</gene>
<accession>A0A6M2ZHB8</accession>
<evidence type="ECO:0000313" key="1">
    <source>
        <dbReference type="EMBL" id="QFG06280.1"/>
    </source>
</evidence>
<name>A0A6M2ZHB8_9CAUD</name>
<evidence type="ECO:0000313" key="2">
    <source>
        <dbReference type="Proteomes" id="UP000515683"/>
    </source>
</evidence>
<reference evidence="1" key="1">
    <citation type="submission" date="2019-04" db="EMBL/GenBank/DDBJ databases">
        <title>Genomic and proteomic characterization of cyanophage S-SCSM1 provides new insights into understanding the viral gene diversity and phage-host interactions.</title>
        <authorList>
            <person name="Wang Q."/>
            <person name="Xu Y."/>
            <person name="Jiao N."/>
            <person name="Zhang R."/>
        </authorList>
    </citation>
    <scope>NUCLEOTIDE SEQUENCE [LARGE SCALE GENOMIC DNA]</scope>
</reference>